<keyword evidence="1" id="KW-0472">Membrane</keyword>
<feature type="transmembrane region" description="Helical" evidence="1">
    <location>
        <begin position="51"/>
        <end position="74"/>
    </location>
</feature>
<evidence type="ECO:0000313" key="3">
    <source>
        <dbReference type="Proteomes" id="UP000634647"/>
    </source>
</evidence>
<dbReference type="Proteomes" id="UP000634647">
    <property type="component" value="Unassembled WGS sequence"/>
</dbReference>
<proteinExistence type="predicted"/>
<name>A0AAN4UMX7_9RHOB</name>
<accession>A0AAN4UMX7</accession>
<dbReference type="EMBL" id="BNAB01000001">
    <property type="protein sequence ID" value="GHD98502.1"/>
    <property type="molecule type" value="Genomic_DNA"/>
</dbReference>
<sequence>MQAMQKISAGLGAGFIATVVLSALMVAKAMMGLMPALDVIHMLSRMMGAPAFMGWVAHFAIGTIAWGGAFALTYERIPGNSLVVKGIAFGIAAWFAMMVLVMPMAGAGLFGLSLGVAAPVMTLLLHIVYGAVLGAAFGFLTAPRALHP</sequence>
<dbReference type="Pfam" id="PF20587">
    <property type="entry name" value="DUF6789"/>
    <property type="match status" value="1"/>
</dbReference>
<feature type="transmembrane region" description="Helical" evidence="1">
    <location>
        <begin position="116"/>
        <end position="140"/>
    </location>
</feature>
<gene>
    <name evidence="2" type="ORF">GCM10008024_02270</name>
</gene>
<comment type="caution">
    <text evidence="2">The sequence shown here is derived from an EMBL/GenBank/DDBJ whole genome shotgun (WGS) entry which is preliminary data.</text>
</comment>
<feature type="transmembrane region" description="Helical" evidence="1">
    <location>
        <begin position="7"/>
        <end position="31"/>
    </location>
</feature>
<evidence type="ECO:0000313" key="2">
    <source>
        <dbReference type="EMBL" id="GHD98502.1"/>
    </source>
</evidence>
<keyword evidence="1" id="KW-0812">Transmembrane</keyword>
<protein>
    <submittedName>
        <fullName evidence="2">Uncharacterized protein</fullName>
    </submittedName>
</protein>
<organism evidence="2 3">
    <name type="scientific">Allgaiera indica</name>
    <dbReference type="NCBI Taxonomy" id="765699"/>
    <lineage>
        <taxon>Bacteria</taxon>
        <taxon>Pseudomonadati</taxon>
        <taxon>Pseudomonadota</taxon>
        <taxon>Alphaproteobacteria</taxon>
        <taxon>Rhodobacterales</taxon>
        <taxon>Paracoccaceae</taxon>
        <taxon>Allgaiera</taxon>
    </lineage>
</organism>
<keyword evidence="1" id="KW-1133">Transmembrane helix</keyword>
<reference evidence="2" key="1">
    <citation type="journal article" date="2014" name="Int. J. Syst. Evol. Microbiol.">
        <title>Complete genome sequence of Corynebacterium casei LMG S-19264T (=DSM 44701T), isolated from a smear-ripened cheese.</title>
        <authorList>
            <consortium name="US DOE Joint Genome Institute (JGI-PGF)"/>
            <person name="Walter F."/>
            <person name="Albersmeier A."/>
            <person name="Kalinowski J."/>
            <person name="Ruckert C."/>
        </authorList>
    </citation>
    <scope>NUCLEOTIDE SEQUENCE</scope>
    <source>
        <strain evidence="2">CGMCC 1.10859</strain>
    </source>
</reference>
<dbReference type="InterPro" id="IPR046739">
    <property type="entry name" value="DUF6789"/>
</dbReference>
<feature type="transmembrane region" description="Helical" evidence="1">
    <location>
        <begin position="86"/>
        <end position="110"/>
    </location>
</feature>
<reference evidence="2" key="2">
    <citation type="submission" date="2023-06" db="EMBL/GenBank/DDBJ databases">
        <authorList>
            <person name="Sun Q."/>
            <person name="Zhou Y."/>
        </authorList>
    </citation>
    <scope>NUCLEOTIDE SEQUENCE</scope>
    <source>
        <strain evidence="2">CGMCC 1.10859</strain>
    </source>
</reference>
<evidence type="ECO:0000256" key="1">
    <source>
        <dbReference type="SAM" id="Phobius"/>
    </source>
</evidence>
<dbReference type="AlphaFoldDB" id="A0AAN4UMX7"/>